<dbReference type="EMBL" id="JAIWYP010000009">
    <property type="protein sequence ID" value="KAH3771414.1"/>
    <property type="molecule type" value="Genomic_DNA"/>
</dbReference>
<reference evidence="5" key="2">
    <citation type="submission" date="2020-11" db="EMBL/GenBank/DDBJ databases">
        <authorList>
            <person name="McCartney M.A."/>
            <person name="Auch B."/>
            <person name="Kono T."/>
            <person name="Mallez S."/>
            <person name="Becker A."/>
            <person name="Gohl D.M."/>
            <person name="Silverstein K.A.T."/>
            <person name="Koren S."/>
            <person name="Bechman K.B."/>
            <person name="Herman A."/>
            <person name="Abrahante J.E."/>
            <person name="Garbe J."/>
        </authorList>
    </citation>
    <scope>NUCLEOTIDE SEQUENCE</scope>
    <source>
        <strain evidence="5">Duluth1</strain>
        <tissue evidence="5">Whole animal</tissue>
    </source>
</reference>
<dbReference type="PANTHER" id="PTHR11709">
    <property type="entry name" value="MULTI-COPPER OXIDASE"/>
    <property type="match status" value="1"/>
</dbReference>
<evidence type="ECO:0000313" key="6">
    <source>
        <dbReference type="Proteomes" id="UP000828390"/>
    </source>
</evidence>
<dbReference type="InterPro" id="IPR011706">
    <property type="entry name" value="Cu-oxidase_C"/>
</dbReference>
<dbReference type="AlphaFoldDB" id="A0A9D4E0B8"/>
<sequence length="227" mass="25687">MIQGLHVSHLLSLQMNRITYTTPPAPLLSQYEQLKEGTFCNETSVDRDCSTEFCECVHRLKVDLNDVVELVLIADGKHGMGNHPMHLHGHSFYVLGMERVNDTVDRSEIERLDSQGKLRRNVEFPVRKDTVIVPDGGYTIVRFKANNPGFWLFHCHIDFHMHLGMSMVLQVGEPRKMPLVPPGFPRCGNWAYSDDVTAPYDICRTNVATRTAMPAAVVLCLITQLLL</sequence>
<dbReference type="CDD" id="cd13905">
    <property type="entry name" value="CuRO_3_tcLLC2_insect_like"/>
    <property type="match status" value="1"/>
</dbReference>
<dbReference type="Gene3D" id="2.60.40.420">
    <property type="entry name" value="Cupredoxins - blue copper proteins"/>
    <property type="match status" value="1"/>
</dbReference>
<dbReference type="InterPro" id="IPR045087">
    <property type="entry name" value="Cu-oxidase_fam"/>
</dbReference>
<evidence type="ECO:0000256" key="1">
    <source>
        <dbReference type="ARBA" id="ARBA00022723"/>
    </source>
</evidence>
<dbReference type="Pfam" id="PF07731">
    <property type="entry name" value="Cu-oxidase_2"/>
    <property type="match status" value="1"/>
</dbReference>
<dbReference type="GO" id="GO:0005886">
    <property type="term" value="C:plasma membrane"/>
    <property type="evidence" value="ECO:0007669"/>
    <property type="project" value="TreeGrafter"/>
</dbReference>
<accession>A0A9D4E0B8</accession>
<dbReference type="GO" id="GO:0016491">
    <property type="term" value="F:oxidoreductase activity"/>
    <property type="evidence" value="ECO:0007669"/>
    <property type="project" value="UniProtKB-KW"/>
</dbReference>
<dbReference type="PANTHER" id="PTHR11709:SF394">
    <property type="entry name" value="FI03373P-RELATED"/>
    <property type="match status" value="1"/>
</dbReference>
<evidence type="ECO:0000313" key="5">
    <source>
        <dbReference type="EMBL" id="KAH3771414.1"/>
    </source>
</evidence>
<dbReference type="PROSITE" id="PS00080">
    <property type="entry name" value="MULTICOPPER_OXIDASE2"/>
    <property type="match status" value="1"/>
</dbReference>
<keyword evidence="3" id="KW-0186">Copper</keyword>
<evidence type="ECO:0000256" key="3">
    <source>
        <dbReference type="ARBA" id="ARBA00023008"/>
    </source>
</evidence>
<keyword evidence="2" id="KW-0560">Oxidoreductase</keyword>
<comment type="caution">
    <text evidence="5">The sequence shown here is derived from an EMBL/GenBank/DDBJ whole genome shotgun (WGS) entry which is preliminary data.</text>
</comment>
<keyword evidence="1" id="KW-0479">Metal-binding</keyword>
<dbReference type="InterPro" id="IPR002355">
    <property type="entry name" value="Cu_oxidase_Cu_BS"/>
</dbReference>
<dbReference type="GO" id="GO:0006826">
    <property type="term" value="P:iron ion transport"/>
    <property type="evidence" value="ECO:0007669"/>
    <property type="project" value="TreeGrafter"/>
</dbReference>
<organism evidence="5 6">
    <name type="scientific">Dreissena polymorpha</name>
    <name type="common">Zebra mussel</name>
    <name type="synonym">Mytilus polymorpha</name>
    <dbReference type="NCBI Taxonomy" id="45954"/>
    <lineage>
        <taxon>Eukaryota</taxon>
        <taxon>Metazoa</taxon>
        <taxon>Spiralia</taxon>
        <taxon>Lophotrochozoa</taxon>
        <taxon>Mollusca</taxon>
        <taxon>Bivalvia</taxon>
        <taxon>Autobranchia</taxon>
        <taxon>Heteroconchia</taxon>
        <taxon>Euheterodonta</taxon>
        <taxon>Imparidentia</taxon>
        <taxon>Neoheterodontei</taxon>
        <taxon>Myida</taxon>
        <taxon>Dreissenoidea</taxon>
        <taxon>Dreissenidae</taxon>
        <taxon>Dreissena</taxon>
    </lineage>
</organism>
<evidence type="ECO:0000256" key="2">
    <source>
        <dbReference type="ARBA" id="ARBA00023002"/>
    </source>
</evidence>
<name>A0A9D4E0B8_DREPO</name>
<dbReference type="SUPFAM" id="SSF49503">
    <property type="entry name" value="Cupredoxins"/>
    <property type="match status" value="1"/>
</dbReference>
<keyword evidence="6" id="KW-1185">Reference proteome</keyword>
<evidence type="ECO:0000259" key="4">
    <source>
        <dbReference type="Pfam" id="PF07731"/>
    </source>
</evidence>
<gene>
    <name evidence="5" type="ORF">DPMN_172731</name>
</gene>
<dbReference type="GO" id="GO:0005507">
    <property type="term" value="F:copper ion binding"/>
    <property type="evidence" value="ECO:0007669"/>
    <property type="project" value="InterPro"/>
</dbReference>
<proteinExistence type="predicted"/>
<dbReference type="Proteomes" id="UP000828390">
    <property type="component" value="Unassembled WGS sequence"/>
</dbReference>
<feature type="domain" description="Plastocyanin-like" evidence="4">
    <location>
        <begin position="29"/>
        <end position="173"/>
    </location>
</feature>
<reference evidence="5" key="1">
    <citation type="journal article" date="2019" name="bioRxiv">
        <title>The Genome of the Zebra Mussel, Dreissena polymorpha: A Resource for Invasive Species Research.</title>
        <authorList>
            <person name="McCartney M.A."/>
            <person name="Auch B."/>
            <person name="Kono T."/>
            <person name="Mallez S."/>
            <person name="Zhang Y."/>
            <person name="Obille A."/>
            <person name="Becker A."/>
            <person name="Abrahante J.E."/>
            <person name="Garbe J."/>
            <person name="Badalamenti J.P."/>
            <person name="Herman A."/>
            <person name="Mangelson H."/>
            <person name="Liachko I."/>
            <person name="Sullivan S."/>
            <person name="Sone E.D."/>
            <person name="Koren S."/>
            <person name="Silverstein K.A.T."/>
            <person name="Beckman K.B."/>
            <person name="Gohl D.M."/>
        </authorList>
    </citation>
    <scope>NUCLEOTIDE SEQUENCE</scope>
    <source>
        <strain evidence="5">Duluth1</strain>
        <tissue evidence="5">Whole animal</tissue>
    </source>
</reference>
<protein>
    <recommendedName>
        <fullName evidence="4">Plastocyanin-like domain-containing protein</fullName>
    </recommendedName>
</protein>
<dbReference type="InterPro" id="IPR008972">
    <property type="entry name" value="Cupredoxin"/>
</dbReference>